<evidence type="ECO:0000256" key="3">
    <source>
        <dbReference type="ARBA" id="ARBA00006643"/>
    </source>
</evidence>
<gene>
    <name evidence="17" type="ORF">LITE_LOCUS4827</name>
</gene>
<keyword evidence="5" id="KW-0677">Repeat</keyword>
<evidence type="ECO:0000256" key="2">
    <source>
        <dbReference type="ARBA" id="ARBA00004604"/>
    </source>
</evidence>
<dbReference type="InterPro" id="IPR001005">
    <property type="entry name" value="SANT/Myb"/>
</dbReference>
<evidence type="ECO:0000313" key="18">
    <source>
        <dbReference type="Proteomes" id="UP001154282"/>
    </source>
</evidence>
<dbReference type="PROSITE" id="PS51294">
    <property type="entry name" value="HTH_MYB"/>
    <property type="match status" value="1"/>
</dbReference>
<evidence type="ECO:0000256" key="12">
    <source>
        <dbReference type="PROSITE-ProRule" id="PRU00708"/>
    </source>
</evidence>
<dbReference type="PANTHER" id="PTHR47926">
    <property type="entry name" value="PENTATRICOPEPTIDE REPEAT-CONTAINING PROTEIN"/>
    <property type="match status" value="1"/>
</dbReference>
<dbReference type="SMART" id="SM00526">
    <property type="entry name" value="H15"/>
    <property type="match status" value="1"/>
</dbReference>
<evidence type="ECO:0000256" key="7">
    <source>
        <dbReference type="ARBA" id="ARBA00023054"/>
    </source>
</evidence>
<evidence type="ECO:0000256" key="4">
    <source>
        <dbReference type="ARBA" id="ARBA00022454"/>
    </source>
</evidence>
<dbReference type="GO" id="GO:0003690">
    <property type="term" value="F:double-stranded DNA binding"/>
    <property type="evidence" value="ECO:0007669"/>
    <property type="project" value="UniProtKB-ARBA"/>
</dbReference>
<dbReference type="Proteomes" id="UP001154282">
    <property type="component" value="Unassembled WGS sequence"/>
</dbReference>
<proteinExistence type="inferred from homology"/>
<feature type="domain" description="Myb-like" evidence="14">
    <location>
        <begin position="5"/>
        <end position="57"/>
    </location>
</feature>
<dbReference type="SUPFAM" id="SSF46785">
    <property type="entry name" value="Winged helix' DNA-binding domain"/>
    <property type="match status" value="1"/>
</dbReference>
<dbReference type="GO" id="GO:0000786">
    <property type="term" value="C:nucleosome"/>
    <property type="evidence" value="ECO:0007669"/>
    <property type="project" value="InterPro"/>
</dbReference>
<comment type="caution">
    <text evidence="17">The sequence shown here is derived from an EMBL/GenBank/DDBJ whole genome shotgun (WGS) entry which is preliminary data.</text>
</comment>
<dbReference type="Gene3D" id="1.10.10.10">
    <property type="entry name" value="Winged helix-like DNA-binding domain superfamily/Winged helix DNA-binding domain"/>
    <property type="match status" value="1"/>
</dbReference>
<dbReference type="SUPFAM" id="SSF46689">
    <property type="entry name" value="Homeodomain-like"/>
    <property type="match status" value="1"/>
</dbReference>
<dbReference type="NCBIfam" id="TIGR00756">
    <property type="entry name" value="PPR"/>
    <property type="match status" value="1"/>
</dbReference>
<name>A0AAV0HKT0_9ROSI</name>
<dbReference type="InterPro" id="IPR046848">
    <property type="entry name" value="E_motif"/>
</dbReference>
<dbReference type="Pfam" id="PF00249">
    <property type="entry name" value="Myb_DNA-binding"/>
    <property type="match status" value="1"/>
</dbReference>
<evidence type="ECO:0000256" key="11">
    <source>
        <dbReference type="ARBA" id="ARBA00032813"/>
    </source>
</evidence>
<keyword evidence="9" id="KW-0804">Transcription</keyword>
<feature type="domain" description="H15" evidence="16">
    <location>
        <begin position="605"/>
        <end position="673"/>
    </location>
</feature>
<evidence type="ECO:0000256" key="8">
    <source>
        <dbReference type="ARBA" id="ARBA00023125"/>
    </source>
</evidence>
<protein>
    <recommendedName>
        <fullName evidence="11">MYB transcription factor</fullName>
    </recommendedName>
</protein>
<dbReference type="GO" id="GO:0006334">
    <property type="term" value="P:nucleosome assembly"/>
    <property type="evidence" value="ECO:0007669"/>
    <property type="project" value="InterPro"/>
</dbReference>
<evidence type="ECO:0000256" key="6">
    <source>
        <dbReference type="ARBA" id="ARBA00023015"/>
    </source>
</evidence>
<dbReference type="GO" id="GO:0003729">
    <property type="term" value="F:mRNA binding"/>
    <property type="evidence" value="ECO:0007669"/>
    <property type="project" value="UniProtKB-ARBA"/>
</dbReference>
<dbReference type="SMART" id="SM00717">
    <property type="entry name" value="SANT"/>
    <property type="match status" value="1"/>
</dbReference>
<keyword evidence="7 13" id="KW-0175">Coiled coil</keyword>
<evidence type="ECO:0000259" key="15">
    <source>
        <dbReference type="PROSITE" id="PS51294"/>
    </source>
</evidence>
<dbReference type="PROSITE" id="PS51375">
    <property type="entry name" value="PPR"/>
    <property type="match status" value="2"/>
</dbReference>
<dbReference type="AlphaFoldDB" id="A0AAV0HKT0"/>
<keyword evidence="18" id="KW-1185">Reference proteome</keyword>
<dbReference type="FunFam" id="1.10.10.60:FF:000168">
    <property type="entry name" value="Telomere repeat-binding factor 1"/>
    <property type="match status" value="1"/>
</dbReference>
<evidence type="ECO:0000259" key="16">
    <source>
        <dbReference type="PROSITE" id="PS51504"/>
    </source>
</evidence>
<dbReference type="InterPro" id="IPR036390">
    <property type="entry name" value="WH_DNA-bd_sf"/>
</dbReference>
<dbReference type="Pfam" id="PF20430">
    <property type="entry name" value="Eplus_motif"/>
    <property type="match status" value="1"/>
</dbReference>
<keyword evidence="4" id="KW-0158">Chromosome</keyword>
<evidence type="ECO:0000256" key="10">
    <source>
        <dbReference type="ARBA" id="ARBA00023242"/>
    </source>
</evidence>
<dbReference type="EMBL" id="CAMGYJ010000002">
    <property type="protein sequence ID" value="CAI0385549.1"/>
    <property type="molecule type" value="Genomic_DNA"/>
</dbReference>
<dbReference type="Pfam" id="PF20431">
    <property type="entry name" value="E_motif"/>
    <property type="match status" value="1"/>
</dbReference>
<dbReference type="InterPro" id="IPR009057">
    <property type="entry name" value="Homeodomain-like_sf"/>
</dbReference>
<dbReference type="InterPro" id="IPR011990">
    <property type="entry name" value="TPR-like_helical_dom_sf"/>
</dbReference>
<dbReference type="PANTHER" id="PTHR47926:SF436">
    <property type="entry name" value="PENTATRICOPEPTIDE REPEAT-CONTAINING PROTEIN ELI1, CHLOROPLASTIC-LIKE ISOFORM X2"/>
    <property type="match status" value="1"/>
</dbReference>
<keyword evidence="10" id="KW-0539">Nucleus</keyword>
<dbReference type="InterPro" id="IPR017930">
    <property type="entry name" value="Myb_dom"/>
</dbReference>
<comment type="similarity">
    <text evidence="3">Belongs to the PPR family. PCMP-H subfamily.</text>
</comment>
<evidence type="ECO:0000256" key="9">
    <source>
        <dbReference type="ARBA" id="ARBA00023163"/>
    </source>
</evidence>
<dbReference type="PROSITE" id="PS50090">
    <property type="entry name" value="MYB_LIKE"/>
    <property type="match status" value="1"/>
</dbReference>
<dbReference type="Pfam" id="PF00538">
    <property type="entry name" value="Linker_histone"/>
    <property type="match status" value="1"/>
</dbReference>
<evidence type="ECO:0000259" key="14">
    <source>
        <dbReference type="PROSITE" id="PS50090"/>
    </source>
</evidence>
<reference evidence="17" key="1">
    <citation type="submission" date="2022-08" db="EMBL/GenBank/DDBJ databases">
        <authorList>
            <person name="Gutierrez-Valencia J."/>
        </authorList>
    </citation>
    <scope>NUCLEOTIDE SEQUENCE</scope>
</reference>
<feature type="repeat" description="PPR" evidence="12">
    <location>
        <begin position="325"/>
        <end position="355"/>
    </location>
</feature>
<feature type="repeat" description="PPR" evidence="12">
    <location>
        <begin position="162"/>
        <end position="196"/>
    </location>
</feature>
<dbReference type="InterPro" id="IPR002885">
    <property type="entry name" value="PPR_rpt"/>
</dbReference>
<evidence type="ECO:0000256" key="1">
    <source>
        <dbReference type="ARBA" id="ARBA00004286"/>
    </source>
</evidence>
<sequence length="782" mass="86402">MGAPKQKWTADEEAALKAGVIKHGAGKWRTILKDPEYSSVLYLRSNVDLKDKWRNMSVMANGWSSREKSKFAVKRMHHVSKREESPLPADNDVKSDEDAVDIKAHEVPLMPIPAPIRSTIRRGILVDDVVLLSMLGLCARVGNLEMGTQLHGCVMKMGFKYSLKACNAIMNMYVKCGLLSKVRGVFSEMKEQNVVSWSILLEGVVKLEGPDKGRELFDKMPERNEVAWTLMIAGYVGSGLIKEGCLLLNEMVLQSGLRLNHVSLCSILSASAQSGDVAFGRLVHVLALKEVGLDIMVGTALVDMYAKCGRINVAVRVFEYLPRRNVVTWNAMLGGLAMHGKGKAVLHMFSKMFEEANPDDLTFIAVLSACSHAGLVDQGWEYFHNLKPVYGITPKIDHYACMVDLLGRAGRLEEAERLIQNMPMPPNEVVLGSLLGSCSLHGKLQIGERILHDLVQMDPQNTEYHILLSNIYASSGNQKQANSLRDALYRRGIRKVPGMSSIHIGCRVHQFTAGDKSHPRTPEIYHTLDDMIIRLRLAGYVPHTASQISAGADGGYSGDEEEKEQALLSHSEKLAFCFGLISTSPVGHSSSNCHDHAEVGISVVSGTMLDNLIMEAIAHLKEPDGSNKTAIASYIKEQYWPPQDFKRILSAKLKHLTSSGKLIKVKRKYREAPASFSNRRSASMLLLEGRERIFQRAEQLEDFNVARKPQIDRELSRMRKMSAREAAAVADQAVSEAEAAIAEAEEAVREAEAAEALAEKAVAFSEAATKTMKGRTNSKMRV</sequence>
<dbReference type="Gene3D" id="1.10.246.220">
    <property type="match status" value="1"/>
</dbReference>
<feature type="domain" description="HTH myb-type" evidence="15">
    <location>
        <begin position="1"/>
        <end position="33"/>
    </location>
</feature>
<organism evidence="17 18">
    <name type="scientific">Linum tenue</name>
    <dbReference type="NCBI Taxonomy" id="586396"/>
    <lineage>
        <taxon>Eukaryota</taxon>
        <taxon>Viridiplantae</taxon>
        <taxon>Streptophyta</taxon>
        <taxon>Embryophyta</taxon>
        <taxon>Tracheophyta</taxon>
        <taxon>Spermatophyta</taxon>
        <taxon>Magnoliopsida</taxon>
        <taxon>eudicotyledons</taxon>
        <taxon>Gunneridae</taxon>
        <taxon>Pentapetalae</taxon>
        <taxon>rosids</taxon>
        <taxon>fabids</taxon>
        <taxon>Malpighiales</taxon>
        <taxon>Linaceae</taxon>
        <taxon>Linum</taxon>
    </lineage>
</organism>
<evidence type="ECO:0000256" key="5">
    <source>
        <dbReference type="ARBA" id="ARBA00022737"/>
    </source>
</evidence>
<dbReference type="Gene3D" id="1.25.40.10">
    <property type="entry name" value="Tetratricopeptide repeat domain"/>
    <property type="match status" value="3"/>
</dbReference>
<dbReference type="GO" id="GO:0009451">
    <property type="term" value="P:RNA modification"/>
    <property type="evidence" value="ECO:0007669"/>
    <property type="project" value="InterPro"/>
</dbReference>
<dbReference type="InterPro" id="IPR036388">
    <property type="entry name" value="WH-like_DNA-bd_sf"/>
</dbReference>
<dbReference type="SUPFAM" id="SSF48452">
    <property type="entry name" value="TPR-like"/>
    <property type="match status" value="1"/>
</dbReference>
<evidence type="ECO:0000313" key="17">
    <source>
        <dbReference type="EMBL" id="CAI0385549.1"/>
    </source>
</evidence>
<dbReference type="FunFam" id="1.25.40.10:FF:000690">
    <property type="entry name" value="Pentatricopeptide repeat-containing protein"/>
    <property type="match status" value="1"/>
</dbReference>
<keyword evidence="8" id="KW-0238">DNA-binding</keyword>
<dbReference type="GO" id="GO:0043565">
    <property type="term" value="F:sequence-specific DNA binding"/>
    <property type="evidence" value="ECO:0007669"/>
    <property type="project" value="UniProtKB-ARBA"/>
</dbReference>
<accession>A0AAV0HKT0</accession>
<dbReference type="InterPro" id="IPR046849">
    <property type="entry name" value="E2_motif"/>
</dbReference>
<dbReference type="InterPro" id="IPR005818">
    <property type="entry name" value="Histone_H1/H5_H15"/>
</dbReference>
<dbReference type="InterPro" id="IPR046960">
    <property type="entry name" value="PPR_At4g14850-like_plant"/>
</dbReference>
<dbReference type="Pfam" id="PF01535">
    <property type="entry name" value="PPR"/>
    <property type="match status" value="6"/>
</dbReference>
<evidence type="ECO:0000256" key="13">
    <source>
        <dbReference type="SAM" id="Coils"/>
    </source>
</evidence>
<dbReference type="CDD" id="cd00073">
    <property type="entry name" value="H15"/>
    <property type="match status" value="1"/>
</dbReference>
<dbReference type="PROSITE" id="PS51504">
    <property type="entry name" value="H15"/>
    <property type="match status" value="1"/>
</dbReference>
<comment type="subcellular location">
    <subcellularLocation>
        <location evidence="1">Chromosome</location>
    </subcellularLocation>
    <subcellularLocation>
        <location evidence="2">Nucleus</location>
        <location evidence="2">Nucleolus</location>
    </subcellularLocation>
</comment>
<feature type="coiled-coil region" evidence="13">
    <location>
        <begin position="727"/>
        <end position="761"/>
    </location>
</feature>
<dbReference type="CDD" id="cd11660">
    <property type="entry name" value="SANT_TRF"/>
    <property type="match status" value="1"/>
</dbReference>
<keyword evidence="6" id="KW-0805">Transcription regulation</keyword>
<dbReference type="GO" id="GO:0005730">
    <property type="term" value="C:nucleolus"/>
    <property type="evidence" value="ECO:0007669"/>
    <property type="project" value="UniProtKB-SubCell"/>
</dbReference>